<organism evidence="10 11">
    <name type="scientific">Alkaliphilus peptidifermentans DSM 18978</name>
    <dbReference type="NCBI Taxonomy" id="1120976"/>
    <lineage>
        <taxon>Bacteria</taxon>
        <taxon>Bacillati</taxon>
        <taxon>Bacillota</taxon>
        <taxon>Clostridia</taxon>
        <taxon>Peptostreptococcales</taxon>
        <taxon>Natronincolaceae</taxon>
        <taxon>Alkaliphilus</taxon>
    </lineage>
</organism>
<dbReference type="EC" id="1.2.1.38" evidence="7"/>
<dbReference type="OrthoDB" id="9801289at2"/>
<dbReference type="SUPFAM" id="SSF55347">
    <property type="entry name" value="Glyceraldehyde-3-phosphate dehydrogenase-like, C-terminal domain"/>
    <property type="match status" value="1"/>
</dbReference>
<keyword evidence="3 7" id="KW-0028">Amino-acid biosynthesis</keyword>
<dbReference type="STRING" id="1120976.SAMN03080606_02066"/>
<dbReference type="RefSeq" id="WP_091543059.1">
    <property type="nucleotide sequence ID" value="NZ_FMUS01000012.1"/>
</dbReference>
<keyword evidence="2 7" id="KW-0055">Arginine biosynthesis</keyword>
<dbReference type="Gene3D" id="3.40.50.720">
    <property type="entry name" value="NAD(P)-binding Rossmann-like Domain"/>
    <property type="match status" value="1"/>
</dbReference>
<dbReference type="PANTHER" id="PTHR32338">
    <property type="entry name" value="N-ACETYL-GAMMA-GLUTAMYL-PHOSPHATE REDUCTASE, CHLOROPLASTIC-RELATED-RELATED"/>
    <property type="match status" value="1"/>
</dbReference>
<dbReference type="Pfam" id="PF01118">
    <property type="entry name" value="Semialdhyde_dh"/>
    <property type="match status" value="1"/>
</dbReference>
<evidence type="ECO:0000256" key="3">
    <source>
        <dbReference type="ARBA" id="ARBA00022605"/>
    </source>
</evidence>
<evidence type="ECO:0000313" key="10">
    <source>
        <dbReference type="EMBL" id="SCY65426.1"/>
    </source>
</evidence>
<sequence length="348" mass="38744">MVKVGILGATGYAGAELTRLLTGHSAVQIKFLDSRSYNGKKYSSVYPNLYNEIDMHCNTADLNNLSWIDEIDILFCALPHGLSQKAVKIASSEGKRVIDLSADFRISNKGVYEQWYGVKHEAEEELKKSVYGLCEVHREDIKMGQIIANPGCYPTSILLPLYPLLKEDATSLQNIIIDSKSGVSGAGRNPSDSILFSQCNENVKAYSIASHRHIPEIEEQLSLMVEKEVIIQFTPHLIPMTRGILSTIYLENSKDLKSKDIEEIFNINYKNERFIRLLTEGDLPQTKAVTGTNYCDIAVKIDDRTGRIIIISAIDNLIKGAAGQAVQNMNIILGFDEGMGLNQMSQWP</sequence>
<keyword evidence="11" id="KW-1185">Reference proteome</keyword>
<comment type="pathway">
    <text evidence="1 7">Amino-acid biosynthesis; L-arginine biosynthesis; N(2)-acetyl-L-ornithine from L-glutamate: step 3/4.</text>
</comment>
<dbReference type="InterPro" id="IPR058924">
    <property type="entry name" value="AGPR_dimerisation_dom"/>
</dbReference>
<dbReference type="Proteomes" id="UP000198636">
    <property type="component" value="Unassembled WGS sequence"/>
</dbReference>
<dbReference type="PROSITE" id="PS01224">
    <property type="entry name" value="ARGC"/>
    <property type="match status" value="1"/>
</dbReference>
<dbReference type="SUPFAM" id="SSF51735">
    <property type="entry name" value="NAD(P)-binding Rossmann-fold domains"/>
    <property type="match status" value="1"/>
</dbReference>
<dbReference type="GO" id="GO:0003942">
    <property type="term" value="F:N-acetyl-gamma-glutamyl-phosphate reductase activity"/>
    <property type="evidence" value="ECO:0007669"/>
    <property type="project" value="UniProtKB-UniRule"/>
</dbReference>
<dbReference type="PANTHER" id="PTHR32338:SF10">
    <property type="entry name" value="N-ACETYL-GAMMA-GLUTAMYL-PHOSPHATE REDUCTASE, CHLOROPLASTIC-RELATED"/>
    <property type="match status" value="1"/>
</dbReference>
<evidence type="ECO:0000256" key="8">
    <source>
        <dbReference type="PROSITE-ProRule" id="PRU10010"/>
    </source>
</evidence>
<comment type="catalytic activity">
    <reaction evidence="6 7">
        <text>N-acetyl-L-glutamate 5-semialdehyde + phosphate + NADP(+) = N-acetyl-L-glutamyl 5-phosphate + NADPH + H(+)</text>
        <dbReference type="Rhea" id="RHEA:21588"/>
        <dbReference type="ChEBI" id="CHEBI:15378"/>
        <dbReference type="ChEBI" id="CHEBI:29123"/>
        <dbReference type="ChEBI" id="CHEBI:43474"/>
        <dbReference type="ChEBI" id="CHEBI:57783"/>
        <dbReference type="ChEBI" id="CHEBI:57936"/>
        <dbReference type="ChEBI" id="CHEBI:58349"/>
        <dbReference type="EC" id="1.2.1.38"/>
    </reaction>
</comment>
<evidence type="ECO:0000259" key="9">
    <source>
        <dbReference type="SMART" id="SM00859"/>
    </source>
</evidence>
<dbReference type="UniPathway" id="UPA00068">
    <property type="reaction ID" value="UER00108"/>
</dbReference>
<comment type="function">
    <text evidence="7">Catalyzes the NADPH-dependent reduction of N-acetyl-5-glutamyl phosphate to yield N-acetyl-L-glutamate 5-semialdehyde.</text>
</comment>
<accession>A0A1G5HNS2</accession>
<dbReference type="FunFam" id="3.30.360.10:FF:000014">
    <property type="entry name" value="N-acetyl-gamma-glutamyl-phosphate reductase"/>
    <property type="match status" value="1"/>
</dbReference>
<evidence type="ECO:0000256" key="4">
    <source>
        <dbReference type="ARBA" id="ARBA00022857"/>
    </source>
</evidence>
<evidence type="ECO:0000256" key="1">
    <source>
        <dbReference type="ARBA" id="ARBA00004862"/>
    </source>
</evidence>
<name>A0A1G5HNS2_9FIRM</name>
<dbReference type="NCBIfam" id="TIGR01850">
    <property type="entry name" value="argC"/>
    <property type="match status" value="1"/>
</dbReference>
<dbReference type="GO" id="GO:0051287">
    <property type="term" value="F:NAD binding"/>
    <property type="evidence" value="ECO:0007669"/>
    <property type="project" value="InterPro"/>
</dbReference>
<evidence type="ECO:0000256" key="5">
    <source>
        <dbReference type="ARBA" id="ARBA00023002"/>
    </source>
</evidence>
<reference evidence="10 11" key="1">
    <citation type="submission" date="2016-10" db="EMBL/GenBank/DDBJ databases">
        <authorList>
            <person name="de Groot N.N."/>
        </authorList>
    </citation>
    <scope>NUCLEOTIDE SEQUENCE [LARGE SCALE GENOMIC DNA]</scope>
    <source>
        <strain evidence="10 11">DSM 18978</strain>
    </source>
</reference>
<dbReference type="InterPro" id="IPR050085">
    <property type="entry name" value="AGPR"/>
</dbReference>
<feature type="domain" description="Semialdehyde dehydrogenase NAD-binding" evidence="9">
    <location>
        <begin position="3"/>
        <end position="144"/>
    </location>
</feature>
<dbReference type="InterPro" id="IPR036291">
    <property type="entry name" value="NAD(P)-bd_dom_sf"/>
</dbReference>
<evidence type="ECO:0000256" key="2">
    <source>
        <dbReference type="ARBA" id="ARBA00022571"/>
    </source>
</evidence>
<dbReference type="GO" id="GO:0006526">
    <property type="term" value="P:L-arginine biosynthetic process"/>
    <property type="evidence" value="ECO:0007669"/>
    <property type="project" value="UniProtKB-UniRule"/>
</dbReference>
<keyword evidence="5 7" id="KW-0560">Oxidoreductase</keyword>
<dbReference type="InterPro" id="IPR000706">
    <property type="entry name" value="AGPR_type-1"/>
</dbReference>
<dbReference type="EMBL" id="FMUS01000012">
    <property type="protein sequence ID" value="SCY65426.1"/>
    <property type="molecule type" value="Genomic_DNA"/>
</dbReference>
<evidence type="ECO:0000256" key="6">
    <source>
        <dbReference type="ARBA" id="ARBA00050557"/>
    </source>
</evidence>
<comment type="similarity">
    <text evidence="7">Belongs to the NAGSA dehydrogenase family. Type 1 subfamily.</text>
</comment>
<dbReference type="Pfam" id="PF22698">
    <property type="entry name" value="Semialdhyde_dhC_1"/>
    <property type="match status" value="1"/>
</dbReference>
<keyword evidence="4 7" id="KW-0521">NADP</keyword>
<dbReference type="InterPro" id="IPR023013">
    <property type="entry name" value="AGPR_AS"/>
</dbReference>
<evidence type="ECO:0000256" key="7">
    <source>
        <dbReference type="HAMAP-Rule" id="MF_00150"/>
    </source>
</evidence>
<evidence type="ECO:0000313" key="11">
    <source>
        <dbReference type="Proteomes" id="UP000198636"/>
    </source>
</evidence>
<dbReference type="HAMAP" id="MF_00150">
    <property type="entry name" value="ArgC_type1"/>
    <property type="match status" value="1"/>
</dbReference>
<gene>
    <name evidence="7" type="primary">argC</name>
    <name evidence="10" type="ORF">SAMN03080606_02066</name>
</gene>
<dbReference type="CDD" id="cd23934">
    <property type="entry name" value="AGPR_1_C"/>
    <property type="match status" value="1"/>
</dbReference>
<proteinExistence type="inferred from homology"/>
<dbReference type="GO" id="GO:0005737">
    <property type="term" value="C:cytoplasm"/>
    <property type="evidence" value="ECO:0007669"/>
    <property type="project" value="UniProtKB-SubCell"/>
</dbReference>
<keyword evidence="7" id="KW-0963">Cytoplasm</keyword>
<dbReference type="AlphaFoldDB" id="A0A1G5HNS2"/>
<dbReference type="GO" id="GO:0070401">
    <property type="term" value="F:NADP+ binding"/>
    <property type="evidence" value="ECO:0007669"/>
    <property type="project" value="InterPro"/>
</dbReference>
<dbReference type="Gene3D" id="3.30.360.10">
    <property type="entry name" value="Dihydrodipicolinate Reductase, domain 2"/>
    <property type="match status" value="1"/>
</dbReference>
<dbReference type="CDD" id="cd17895">
    <property type="entry name" value="AGPR_1_N"/>
    <property type="match status" value="1"/>
</dbReference>
<dbReference type="InterPro" id="IPR000534">
    <property type="entry name" value="Semialdehyde_DH_NAD-bd"/>
</dbReference>
<comment type="subcellular location">
    <subcellularLocation>
        <location evidence="7">Cytoplasm</location>
    </subcellularLocation>
</comment>
<protein>
    <recommendedName>
        <fullName evidence="7">N-acetyl-gamma-glutamyl-phosphate reductase</fullName>
        <shortName evidence="7">AGPR</shortName>
        <ecNumber evidence="7">1.2.1.38</ecNumber>
    </recommendedName>
    <alternativeName>
        <fullName evidence="7">N-acetyl-glutamate semialdehyde dehydrogenase</fullName>
        <shortName evidence="7">NAGSA dehydrogenase</shortName>
    </alternativeName>
</protein>
<feature type="active site" evidence="7 8">
    <location>
        <position position="152"/>
    </location>
</feature>
<dbReference type="SMART" id="SM00859">
    <property type="entry name" value="Semialdhyde_dh"/>
    <property type="match status" value="1"/>
</dbReference>